<reference evidence="5" key="1">
    <citation type="journal article" date="2017" name="Nat. Commun.">
        <title>The asparagus genome sheds light on the origin and evolution of a young Y chromosome.</title>
        <authorList>
            <person name="Harkess A."/>
            <person name="Zhou J."/>
            <person name="Xu C."/>
            <person name="Bowers J.E."/>
            <person name="Van der Hulst R."/>
            <person name="Ayyampalayam S."/>
            <person name="Mercati F."/>
            <person name="Riccardi P."/>
            <person name="McKain M.R."/>
            <person name="Kakrana A."/>
            <person name="Tang H."/>
            <person name="Ray J."/>
            <person name="Groenendijk J."/>
            <person name="Arikit S."/>
            <person name="Mathioni S.M."/>
            <person name="Nakano M."/>
            <person name="Shan H."/>
            <person name="Telgmann-Rauber A."/>
            <person name="Kanno A."/>
            <person name="Yue Z."/>
            <person name="Chen H."/>
            <person name="Li W."/>
            <person name="Chen Y."/>
            <person name="Xu X."/>
            <person name="Zhang Y."/>
            <person name="Luo S."/>
            <person name="Chen H."/>
            <person name="Gao J."/>
            <person name="Mao Z."/>
            <person name="Pires J.C."/>
            <person name="Luo M."/>
            <person name="Kudrna D."/>
            <person name="Wing R.A."/>
            <person name="Meyers B.C."/>
            <person name="Yi K."/>
            <person name="Kong H."/>
            <person name="Lavrijsen P."/>
            <person name="Sunseri F."/>
            <person name="Falavigna A."/>
            <person name="Ye Y."/>
            <person name="Leebens-Mack J.H."/>
            <person name="Chen G."/>
        </authorList>
    </citation>
    <scope>NUCLEOTIDE SEQUENCE [LARGE SCALE GENOMIC DNA]</scope>
    <source>
        <strain evidence="5">cv. DH0086</strain>
    </source>
</reference>
<evidence type="ECO:0000256" key="2">
    <source>
        <dbReference type="RuleBase" id="RU003690"/>
    </source>
</evidence>
<dbReference type="SUPFAM" id="SSF51445">
    <property type="entry name" value="(Trans)glycosidases"/>
    <property type="match status" value="1"/>
</dbReference>
<sequence length="159" mass="18108">MTSHFYYKKLPRTSIKLCLCSNAHETNLLVLLLLCFQIEGAVSEGNKGLSNWDIFSHLPGKIQDGSNGDVAADHYQRYMEDINLMHSLGVNSYRFSIVWSRILPRGKFGEVNLVGIEFYSNLIDALLLKGIQPFVTLNHFDIPQELENQYGAWLSPQMQ</sequence>
<keyword evidence="3" id="KW-0732">Signal</keyword>
<evidence type="ECO:0000256" key="3">
    <source>
        <dbReference type="SAM" id="SignalP"/>
    </source>
</evidence>
<protein>
    <recommendedName>
        <fullName evidence="6">Beta-glucosidase</fullName>
    </recommendedName>
</protein>
<evidence type="ECO:0000313" key="5">
    <source>
        <dbReference type="Proteomes" id="UP000243459"/>
    </source>
</evidence>
<dbReference type="Gene3D" id="3.20.20.80">
    <property type="entry name" value="Glycosidases"/>
    <property type="match status" value="1"/>
</dbReference>
<proteinExistence type="inferred from homology"/>
<evidence type="ECO:0008006" key="6">
    <source>
        <dbReference type="Google" id="ProtNLM"/>
    </source>
</evidence>
<dbReference type="AlphaFoldDB" id="A0A5P1FCL0"/>
<dbReference type="PANTHER" id="PTHR10353">
    <property type="entry name" value="GLYCOSYL HYDROLASE"/>
    <property type="match status" value="1"/>
</dbReference>
<organism evidence="4 5">
    <name type="scientific">Asparagus officinalis</name>
    <name type="common">Garden asparagus</name>
    <dbReference type="NCBI Taxonomy" id="4686"/>
    <lineage>
        <taxon>Eukaryota</taxon>
        <taxon>Viridiplantae</taxon>
        <taxon>Streptophyta</taxon>
        <taxon>Embryophyta</taxon>
        <taxon>Tracheophyta</taxon>
        <taxon>Spermatophyta</taxon>
        <taxon>Magnoliopsida</taxon>
        <taxon>Liliopsida</taxon>
        <taxon>Asparagales</taxon>
        <taxon>Asparagaceae</taxon>
        <taxon>Asparagoideae</taxon>
        <taxon>Asparagus</taxon>
    </lineage>
</organism>
<accession>A0A5P1FCL0</accession>
<feature type="signal peptide" evidence="3">
    <location>
        <begin position="1"/>
        <end position="43"/>
    </location>
</feature>
<dbReference type="EMBL" id="CM007383">
    <property type="protein sequence ID" value="ONK76146.1"/>
    <property type="molecule type" value="Genomic_DNA"/>
</dbReference>
<dbReference type="Proteomes" id="UP000243459">
    <property type="component" value="Chromosome 3"/>
</dbReference>
<dbReference type="Gramene" id="ONK76146">
    <property type="protein sequence ID" value="ONK76146"/>
    <property type="gene ID" value="A4U43_C03F24430"/>
</dbReference>
<dbReference type="PANTHER" id="PTHR10353:SF236">
    <property type="entry name" value="BETA-GLUCOSIDASE 18"/>
    <property type="match status" value="1"/>
</dbReference>
<gene>
    <name evidence="4" type="ORF">A4U43_C03F24430</name>
</gene>
<evidence type="ECO:0000313" key="4">
    <source>
        <dbReference type="EMBL" id="ONK76146.1"/>
    </source>
</evidence>
<dbReference type="GO" id="GO:0008422">
    <property type="term" value="F:beta-glucosidase activity"/>
    <property type="evidence" value="ECO:0007669"/>
    <property type="project" value="UniProtKB-ARBA"/>
</dbReference>
<dbReference type="GO" id="GO:0005975">
    <property type="term" value="P:carbohydrate metabolic process"/>
    <property type="evidence" value="ECO:0007669"/>
    <property type="project" value="InterPro"/>
</dbReference>
<dbReference type="OMA" id="WERDIEM"/>
<evidence type="ECO:0000256" key="1">
    <source>
        <dbReference type="ARBA" id="ARBA00010838"/>
    </source>
</evidence>
<dbReference type="Pfam" id="PF00232">
    <property type="entry name" value="Glyco_hydro_1"/>
    <property type="match status" value="1"/>
</dbReference>
<keyword evidence="5" id="KW-1185">Reference proteome</keyword>
<name>A0A5P1FCL0_ASPOF</name>
<dbReference type="InterPro" id="IPR001360">
    <property type="entry name" value="Glyco_hydro_1"/>
</dbReference>
<feature type="chain" id="PRO_5024389226" description="Beta-glucosidase" evidence="3">
    <location>
        <begin position="44"/>
        <end position="159"/>
    </location>
</feature>
<comment type="similarity">
    <text evidence="1 2">Belongs to the glycosyl hydrolase 1 family.</text>
</comment>
<dbReference type="InterPro" id="IPR017853">
    <property type="entry name" value="GH"/>
</dbReference>